<dbReference type="PROSITE" id="PS00758">
    <property type="entry name" value="ARGE_DAPE_CPG2_1"/>
    <property type="match status" value="1"/>
</dbReference>
<feature type="binding site" evidence="7">
    <location>
        <position position="262"/>
    </location>
    <ligand>
        <name>Zn(2+)</name>
        <dbReference type="ChEBI" id="CHEBI:29105"/>
        <label>1</label>
    </ligand>
</feature>
<name>A0AAV9V962_9PEZI</name>
<dbReference type="Proteomes" id="UP001375240">
    <property type="component" value="Unassembled WGS sequence"/>
</dbReference>
<feature type="binding site" evidence="7">
    <location>
        <position position="191"/>
    </location>
    <ligand>
        <name>Zn(2+)</name>
        <dbReference type="ChEBI" id="CHEBI:29105"/>
        <label>2</label>
    </ligand>
</feature>
<dbReference type="GO" id="GO:0000328">
    <property type="term" value="C:fungal-type vacuole lumen"/>
    <property type="evidence" value="ECO:0007669"/>
    <property type="project" value="TreeGrafter"/>
</dbReference>
<evidence type="ECO:0000256" key="2">
    <source>
        <dbReference type="ARBA" id="ARBA00022670"/>
    </source>
</evidence>
<dbReference type="PANTHER" id="PTHR45962:SF1">
    <property type="entry name" value="N-FATTY-ACYL-AMINO ACID SYNTHASE_HYDROLASE PM20D1"/>
    <property type="match status" value="1"/>
</dbReference>
<dbReference type="InterPro" id="IPR047177">
    <property type="entry name" value="Pept_M20A"/>
</dbReference>
<feature type="binding site" evidence="7">
    <location>
        <position position="554"/>
    </location>
    <ligand>
        <name>Zn(2+)</name>
        <dbReference type="ChEBI" id="CHEBI:29105"/>
        <label>1</label>
    </ligand>
</feature>
<evidence type="ECO:0000256" key="7">
    <source>
        <dbReference type="PIRSR" id="PIRSR037217-2"/>
    </source>
</evidence>
<dbReference type="InterPro" id="IPR001261">
    <property type="entry name" value="ArgE/DapE_CS"/>
</dbReference>
<feature type="binding site" evidence="7">
    <location>
        <position position="227"/>
    </location>
    <ligand>
        <name>Zn(2+)</name>
        <dbReference type="ChEBI" id="CHEBI:29105"/>
        <label>1</label>
    </ligand>
</feature>
<dbReference type="PANTHER" id="PTHR45962">
    <property type="entry name" value="N-FATTY-ACYL-AMINO ACID SYNTHASE/HYDROLASE PM20D1"/>
    <property type="match status" value="1"/>
</dbReference>
<dbReference type="AlphaFoldDB" id="A0AAV9V962"/>
<keyword evidence="8" id="KW-0472">Membrane</keyword>
<keyword evidence="5 7" id="KW-0862">Zinc</keyword>
<feature type="binding site" evidence="7">
    <location>
        <position position="227"/>
    </location>
    <ligand>
        <name>Zn(2+)</name>
        <dbReference type="ChEBI" id="CHEBI:29105"/>
        <label>2</label>
    </ligand>
</feature>
<dbReference type="Pfam" id="PF07687">
    <property type="entry name" value="M20_dimer"/>
    <property type="match status" value="1"/>
</dbReference>
<dbReference type="GO" id="GO:0004181">
    <property type="term" value="F:metallocarboxypeptidase activity"/>
    <property type="evidence" value="ECO:0007669"/>
    <property type="project" value="InterPro"/>
</dbReference>
<protein>
    <recommendedName>
        <fullName evidence="9">Peptidase M20 dimerisation domain-containing protein</fullName>
    </recommendedName>
</protein>
<dbReference type="InterPro" id="IPR017141">
    <property type="entry name" value="Pept_M20_carboxypep"/>
</dbReference>
<evidence type="ECO:0000256" key="5">
    <source>
        <dbReference type="ARBA" id="ARBA00022833"/>
    </source>
</evidence>
<gene>
    <name evidence="10" type="ORF">TWF696_004670</name>
</gene>
<dbReference type="Gene3D" id="3.30.70.360">
    <property type="match status" value="1"/>
</dbReference>
<dbReference type="InterPro" id="IPR036264">
    <property type="entry name" value="Bact_exopeptidase_dim_dom"/>
</dbReference>
<proteinExistence type="inferred from homology"/>
<feature type="binding site" evidence="7">
    <location>
        <position position="290"/>
    </location>
    <ligand>
        <name>Zn(2+)</name>
        <dbReference type="ChEBI" id="CHEBI:29105"/>
        <label>2</label>
    </ligand>
</feature>
<dbReference type="InterPro" id="IPR011650">
    <property type="entry name" value="Peptidase_M20_dimer"/>
</dbReference>
<dbReference type="SUPFAM" id="SSF55031">
    <property type="entry name" value="Bacterial exopeptidase dimerisation domain"/>
    <property type="match status" value="1"/>
</dbReference>
<evidence type="ECO:0000256" key="1">
    <source>
        <dbReference type="ARBA" id="ARBA00006247"/>
    </source>
</evidence>
<evidence type="ECO:0000256" key="4">
    <source>
        <dbReference type="ARBA" id="ARBA00022801"/>
    </source>
</evidence>
<comment type="similarity">
    <text evidence="1">Belongs to the peptidase M20A family.</text>
</comment>
<keyword evidence="8" id="KW-0812">Transmembrane</keyword>
<accession>A0AAV9V962</accession>
<dbReference type="Gene3D" id="1.10.150.900">
    <property type="match status" value="1"/>
</dbReference>
<keyword evidence="2" id="KW-0645">Protease</keyword>
<dbReference type="InterPro" id="IPR002933">
    <property type="entry name" value="Peptidase_M20"/>
</dbReference>
<dbReference type="GO" id="GO:0051603">
    <property type="term" value="P:proteolysis involved in protein catabolic process"/>
    <property type="evidence" value="ECO:0007669"/>
    <property type="project" value="TreeGrafter"/>
</dbReference>
<dbReference type="PROSITE" id="PS00759">
    <property type="entry name" value="ARGE_DAPE_CPG2_2"/>
    <property type="match status" value="1"/>
</dbReference>
<dbReference type="Pfam" id="PF01546">
    <property type="entry name" value="Peptidase_M20"/>
    <property type="match status" value="1"/>
</dbReference>
<feature type="active site" evidence="6">
    <location>
        <position position="193"/>
    </location>
</feature>
<keyword evidence="4" id="KW-0378">Hydrolase</keyword>
<evidence type="ECO:0000259" key="9">
    <source>
        <dbReference type="Pfam" id="PF07687"/>
    </source>
</evidence>
<reference evidence="10 11" key="1">
    <citation type="submission" date="2019-10" db="EMBL/GenBank/DDBJ databases">
        <authorList>
            <person name="Palmer J.M."/>
        </authorList>
    </citation>
    <scope>NUCLEOTIDE SEQUENCE [LARGE SCALE GENOMIC DNA]</scope>
    <source>
        <strain evidence="10 11">TWF696</strain>
    </source>
</reference>
<evidence type="ECO:0000256" key="6">
    <source>
        <dbReference type="PIRSR" id="PIRSR037217-1"/>
    </source>
</evidence>
<evidence type="ECO:0000256" key="3">
    <source>
        <dbReference type="ARBA" id="ARBA00022723"/>
    </source>
</evidence>
<dbReference type="CDD" id="cd05674">
    <property type="entry name" value="M20_yscS"/>
    <property type="match status" value="1"/>
</dbReference>
<evidence type="ECO:0000313" key="10">
    <source>
        <dbReference type="EMBL" id="KAK6355570.1"/>
    </source>
</evidence>
<keyword evidence="3 7" id="KW-0479">Metal-binding</keyword>
<dbReference type="SUPFAM" id="SSF53187">
    <property type="entry name" value="Zn-dependent exopeptidases"/>
    <property type="match status" value="1"/>
</dbReference>
<evidence type="ECO:0000313" key="11">
    <source>
        <dbReference type="Proteomes" id="UP001375240"/>
    </source>
</evidence>
<comment type="caution">
    <text evidence="10">The sequence shown here is derived from an EMBL/GenBank/DDBJ whole genome shotgun (WGS) entry which is preliminary data.</text>
</comment>
<sequence length="599" mass="66391">MGKALLASDGYLPTQPPKQKRLALVYRSTLLALLLAGAVVLGYSLGHSHWPSPASGFSRPSSFTRNRRLTTNANKCQDLSKLCPRVDSIFPNDTTRDLESTLDEIRSPKYVNHLAELLGQAVRIRTDVSDGAGAVGADPLWGKMSSFTSWLGGAFPLIHKELLLEFVNTYGVLYTWTGTDPSLKPILLMGHYDTVLVAPETVDTWTYPPFSGHLDDEGYLWGRGSADDKSQVVAILESIEKLLQANFKPRRTVVVAFGFDEEIGGERGAKNLGLKLHERYGDNGIALVIDEGSAMVTEFGTKFMAVSVTEKGMANQRITVRTPGGHSAIPPPHTGIGIMAELITEIENHPYQIRLAKENPFYNLLACGAAYSKDFPEQVKHHIENGDREALGKDIAQISRAFEAQVRTTLAVTRIKGGVKVNALPESVTAEINYRIRMGSTSAEITRATEDLASKVAKKYGLQLIAYPNNATYPPSSITLEFDFLREPAPVTPHRIDKSTPYRLIAGTTRHVLGEDFVVIPSLNNGNTDTFWYWKVSENLFRYAPMPSARENIHTVNERISMKVYVRMVEWFFTFIRNADEADFEAGADRNRNQDVLQG</sequence>
<dbReference type="PIRSF" id="PIRSF037217">
    <property type="entry name" value="Carboxypeptidase_S"/>
    <property type="match status" value="1"/>
</dbReference>
<dbReference type="Gene3D" id="3.40.630.10">
    <property type="entry name" value="Zn peptidases"/>
    <property type="match status" value="1"/>
</dbReference>
<keyword evidence="8" id="KW-1133">Transmembrane helix</keyword>
<keyword evidence="11" id="KW-1185">Reference proteome</keyword>
<dbReference type="GO" id="GO:0046872">
    <property type="term" value="F:metal ion binding"/>
    <property type="evidence" value="ECO:0007669"/>
    <property type="project" value="UniProtKB-KW"/>
</dbReference>
<organism evidence="10 11">
    <name type="scientific">Orbilia brochopaga</name>
    <dbReference type="NCBI Taxonomy" id="3140254"/>
    <lineage>
        <taxon>Eukaryota</taxon>
        <taxon>Fungi</taxon>
        <taxon>Dikarya</taxon>
        <taxon>Ascomycota</taxon>
        <taxon>Pezizomycotina</taxon>
        <taxon>Orbiliomycetes</taxon>
        <taxon>Orbiliales</taxon>
        <taxon>Orbiliaceae</taxon>
        <taxon>Orbilia</taxon>
    </lineage>
</organism>
<feature type="domain" description="Peptidase M20 dimerisation" evidence="9">
    <location>
        <begin position="309"/>
        <end position="460"/>
    </location>
</feature>
<feature type="transmembrane region" description="Helical" evidence="8">
    <location>
        <begin position="24"/>
        <end position="45"/>
    </location>
</feature>
<dbReference type="EMBL" id="JAVHNQ010000002">
    <property type="protein sequence ID" value="KAK6355570.1"/>
    <property type="molecule type" value="Genomic_DNA"/>
</dbReference>
<feature type="active site" description="Proton acceptor" evidence="6">
    <location>
        <position position="261"/>
    </location>
</feature>
<evidence type="ECO:0000256" key="8">
    <source>
        <dbReference type="SAM" id="Phobius"/>
    </source>
</evidence>